<feature type="compositionally biased region" description="Basic and acidic residues" evidence="1">
    <location>
        <begin position="60"/>
        <end position="72"/>
    </location>
</feature>
<evidence type="ECO:0000313" key="3">
    <source>
        <dbReference type="Proteomes" id="UP000824219"/>
    </source>
</evidence>
<keyword evidence="3" id="KW-1185">Reference proteome</keyword>
<gene>
    <name evidence="2" type="ORF">KOW79_003722</name>
</gene>
<sequence length="79" mass="8956">MRVKGESESKLQQNYRLALNAVTLLLDILQTTSHRNIYISSAAQEATISFNTTRFCRNHFRDDEAGKGEPKEINGASLW</sequence>
<dbReference type="EMBL" id="JAHKSW010000004">
    <property type="protein sequence ID" value="KAG7333587.1"/>
    <property type="molecule type" value="Genomic_DNA"/>
</dbReference>
<organism evidence="2 3">
    <name type="scientific">Hemibagrus wyckioides</name>
    <dbReference type="NCBI Taxonomy" id="337641"/>
    <lineage>
        <taxon>Eukaryota</taxon>
        <taxon>Metazoa</taxon>
        <taxon>Chordata</taxon>
        <taxon>Craniata</taxon>
        <taxon>Vertebrata</taxon>
        <taxon>Euteleostomi</taxon>
        <taxon>Actinopterygii</taxon>
        <taxon>Neopterygii</taxon>
        <taxon>Teleostei</taxon>
        <taxon>Ostariophysi</taxon>
        <taxon>Siluriformes</taxon>
        <taxon>Bagridae</taxon>
        <taxon>Hemibagrus</taxon>
    </lineage>
</organism>
<proteinExistence type="predicted"/>
<accession>A0A9D3P701</accession>
<dbReference type="AlphaFoldDB" id="A0A9D3P701"/>
<name>A0A9D3P701_9TELE</name>
<feature type="region of interest" description="Disordered" evidence="1">
    <location>
        <begin position="60"/>
        <end position="79"/>
    </location>
</feature>
<dbReference type="Proteomes" id="UP000824219">
    <property type="component" value="Linkage Group LG04"/>
</dbReference>
<comment type="caution">
    <text evidence="2">The sequence shown here is derived from an EMBL/GenBank/DDBJ whole genome shotgun (WGS) entry which is preliminary data.</text>
</comment>
<protein>
    <submittedName>
        <fullName evidence="2">Uncharacterized protein</fullName>
    </submittedName>
</protein>
<reference evidence="2 3" key="1">
    <citation type="submission" date="2021-06" db="EMBL/GenBank/DDBJ databases">
        <title>Chromosome-level genome assembly of the red-tail catfish (Hemibagrus wyckioides).</title>
        <authorList>
            <person name="Shao F."/>
        </authorList>
    </citation>
    <scope>NUCLEOTIDE SEQUENCE [LARGE SCALE GENOMIC DNA]</scope>
    <source>
        <strain evidence="2">EC202008001</strain>
        <tissue evidence="2">Blood</tissue>
    </source>
</reference>
<evidence type="ECO:0000313" key="2">
    <source>
        <dbReference type="EMBL" id="KAG7333587.1"/>
    </source>
</evidence>
<evidence type="ECO:0000256" key="1">
    <source>
        <dbReference type="SAM" id="MobiDB-lite"/>
    </source>
</evidence>